<dbReference type="EMBL" id="CAADIC010000007">
    <property type="protein sequence ID" value="VFR26309.1"/>
    <property type="molecule type" value="Genomic_DNA"/>
</dbReference>
<protein>
    <submittedName>
        <fullName evidence="2">Inner membrane protein</fullName>
    </submittedName>
</protein>
<sequence length="146" mass="16268">MMHDAPISGDAADAADAARKIVDTYLTVLMKPDPEGARRYVAADLRIRFTGGRAMDDPAQCTAFNASRYRWVKKRFESTDVVVGATPQSAVVYNRGTLYGEWLDGTPFEGNRYVDRYVLRGGLIVEMDVWNDSAEWMLSRAQGAQP</sequence>
<dbReference type="AlphaFoldDB" id="A0A484PJH1"/>
<dbReference type="Gene3D" id="3.10.450.50">
    <property type="match status" value="1"/>
</dbReference>
<evidence type="ECO:0000313" key="3">
    <source>
        <dbReference type="EMBL" id="VFR26309.1"/>
    </source>
</evidence>
<dbReference type="EMBL" id="CAADIL010000011">
    <property type="protein sequence ID" value="VFR68217.1"/>
    <property type="molecule type" value="Genomic_DNA"/>
</dbReference>
<dbReference type="EMBL" id="CAADIB010000006">
    <property type="protein sequence ID" value="VFR26168.1"/>
    <property type="molecule type" value="Genomic_DNA"/>
</dbReference>
<dbReference type="EMBL" id="CAADHZ010000015">
    <property type="protein sequence ID" value="VFR24878.1"/>
    <property type="molecule type" value="Genomic_DNA"/>
</dbReference>
<evidence type="ECO:0000313" key="2">
    <source>
        <dbReference type="EMBL" id="VFR26168.1"/>
    </source>
</evidence>
<organism evidence="2">
    <name type="scientific">plant metagenome</name>
    <dbReference type="NCBI Taxonomy" id="1297885"/>
    <lineage>
        <taxon>unclassified sequences</taxon>
        <taxon>metagenomes</taxon>
        <taxon>organismal metagenomes</taxon>
    </lineage>
</organism>
<evidence type="ECO:0000313" key="1">
    <source>
        <dbReference type="EMBL" id="VFR24878.1"/>
    </source>
</evidence>
<dbReference type="InterPro" id="IPR032710">
    <property type="entry name" value="NTF2-like_dom_sf"/>
</dbReference>
<name>A0A484PJH1_9ZZZZ</name>
<gene>
    <name evidence="3" type="ORF">ANDA3_4493</name>
    <name evidence="1" type="ORF">ANDO1_4257</name>
    <name evidence="2" type="ORF">ANDO2_4163</name>
    <name evidence="4" type="ORF">DAR2_4345</name>
</gene>
<accession>A0A484PJH1</accession>
<evidence type="ECO:0000313" key="4">
    <source>
        <dbReference type="EMBL" id="VFR68217.1"/>
    </source>
</evidence>
<dbReference type="SUPFAM" id="SSF54427">
    <property type="entry name" value="NTF2-like"/>
    <property type="match status" value="1"/>
</dbReference>
<reference evidence="2" key="1">
    <citation type="submission" date="2019-03" db="EMBL/GenBank/DDBJ databases">
        <authorList>
            <person name="Danneels B."/>
        </authorList>
    </citation>
    <scope>NUCLEOTIDE SEQUENCE</scope>
</reference>
<proteinExistence type="predicted"/>